<dbReference type="GO" id="GO:0006355">
    <property type="term" value="P:regulation of DNA-templated transcription"/>
    <property type="evidence" value="ECO:0007669"/>
    <property type="project" value="TreeGrafter"/>
</dbReference>
<sequence>MLNNSKQSILNMCTPDEEYIILRQIKNLPNLKLLADNLLKTIQLDLIQEINITNMNIIQDNDLYKLPMSSVSFLSNNNNTSSFQLLPHEITSNKISSNSRIFNSYFLSNQSLINHSNDSTFIQCLNDTFDNLINNNNNGHDKFSSVVSSIPSENARSVSQIPDGDNDHDDQINFPQHNQFKRQEILNVKNEVFSVNPELLLNWINEFPLNMLSYQNQTERLINQIKNLKDIIPTHWTDGLSKEARHIYSDQFQQSNGVSSQEIIQNIQVITTEYAYDHYSLKYPYTPIAINQTLIRSKKFEQRNKKRVMCPNCRKTFCDKGALKIHHSAVHLKEMHKCTINGCNMWFSSRRSRNRHSANPNPRLHILHINKNNENHNNVVN</sequence>
<evidence type="ECO:0000313" key="3">
    <source>
        <dbReference type="Proteomes" id="UP000050791"/>
    </source>
</evidence>
<dbReference type="PROSITE" id="PS50157">
    <property type="entry name" value="ZINC_FINGER_C2H2_2"/>
    <property type="match status" value="1"/>
</dbReference>
<dbReference type="SMART" id="SM00355">
    <property type="entry name" value="ZnF_C2H2"/>
    <property type="match status" value="2"/>
</dbReference>
<dbReference type="PROSITE" id="PS00028">
    <property type="entry name" value="ZINC_FINGER_C2H2_1"/>
    <property type="match status" value="1"/>
</dbReference>
<dbReference type="Gene3D" id="3.30.160.60">
    <property type="entry name" value="Classic Zinc Finger"/>
    <property type="match status" value="1"/>
</dbReference>
<proteinExistence type="predicted"/>
<evidence type="ECO:0000313" key="4">
    <source>
        <dbReference type="WBParaSite" id="SMTH1_73870.1"/>
    </source>
</evidence>
<dbReference type="GO" id="GO:0008270">
    <property type="term" value="F:zinc ion binding"/>
    <property type="evidence" value="ECO:0007669"/>
    <property type="project" value="UniProtKB-KW"/>
</dbReference>
<reference evidence="4" key="1">
    <citation type="submission" date="2023-11" db="UniProtKB">
        <authorList>
            <consortium name="WormBaseParasite"/>
        </authorList>
    </citation>
    <scope>IDENTIFICATION</scope>
</reference>
<dbReference type="PANTHER" id="PTHR15021:SF0">
    <property type="entry name" value="DISCO-RELATED, ISOFORM A-RELATED"/>
    <property type="match status" value="1"/>
</dbReference>
<keyword evidence="1" id="KW-0862">Zinc</keyword>
<feature type="domain" description="C2H2-type" evidence="2">
    <location>
        <begin position="308"/>
        <end position="336"/>
    </location>
</feature>
<protein>
    <recommendedName>
        <fullName evidence="2">C2H2-type domain-containing protein</fullName>
    </recommendedName>
</protein>
<evidence type="ECO:0000256" key="1">
    <source>
        <dbReference type="PROSITE-ProRule" id="PRU00042"/>
    </source>
</evidence>
<organism evidence="3 4">
    <name type="scientific">Schistosoma mattheei</name>
    <dbReference type="NCBI Taxonomy" id="31246"/>
    <lineage>
        <taxon>Eukaryota</taxon>
        <taxon>Metazoa</taxon>
        <taxon>Spiralia</taxon>
        <taxon>Lophotrochozoa</taxon>
        <taxon>Platyhelminthes</taxon>
        <taxon>Trematoda</taxon>
        <taxon>Digenea</taxon>
        <taxon>Strigeidida</taxon>
        <taxon>Schistosomatoidea</taxon>
        <taxon>Schistosomatidae</taxon>
        <taxon>Schistosoma</taxon>
    </lineage>
</organism>
<dbReference type="Proteomes" id="UP000050791">
    <property type="component" value="Unassembled WGS sequence"/>
</dbReference>
<accession>A0AA85BQN5</accession>
<keyword evidence="1" id="KW-0863">Zinc-finger</keyword>
<dbReference type="InterPro" id="IPR013087">
    <property type="entry name" value="Znf_C2H2_type"/>
</dbReference>
<dbReference type="GO" id="GO:0005634">
    <property type="term" value="C:nucleus"/>
    <property type="evidence" value="ECO:0007669"/>
    <property type="project" value="TreeGrafter"/>
</dbReference>
<name>A0AA85BQN5_9TREM</name>
<dbReference type="PANTHER" id="PTHR15021">
    <property type="entry name" value="DISCONNECTED-RELATED"/>
    <property type="match status" value="1"/>
</dbReference>
<dbReference type="InterPro" id="IPR040436">
    <property type="entry name" value="Disconnected-like"/>
</dbReference>
<keyword evidence="1" id="KW-0479">Metal-binding</keyword>
<evidence type="ECO:0000259" key="2">
    <source>
        <dbReference type="PROSITE" id="PS50157"/>
    </source>
</evidence>
<dbReference type="AlphaFoldDB" id="A0AA85BQN5"/>
<dbReference type="WBParaSite" id="SMTH1_73870.1">
    <property type="protein sequence ID" value="SMTH1_73870.1"/>
    <property type="gene ID" value="SMTH1_73870"/>
</dbReference>